<evidence type="ECO:0000256" key="5">
    <source>
        <dbReference type="ARBA" id="ARBA00023136"/>
    </source>
</evidence>
<evidence type="ECO:0000256" key="7">
    <source>
        <dbReference type="SAM" id="Phobius"/>
    </source>
</evidence>
<gene>
    <name evidence="10" type="ORF">C9374_009555</name>
</gene>
<feature type="domain" description="EXS" evidence="8">
    <location>
        <begin position="461"/>
        <end position="667"/>
    </location>
</feature>
<dbReference type="GO" id="GO:0000822">
    <property type="term" value="F:inositol hexakisphosphate binding"/>
    <property type="evidence" value="ECO:0007669"/>
    <property type="project" value="TreeGrafter"/>
</dbReference>
<dbReference type="PANTHER" id="PTHR10783">
    <property type="entry name" value="XENOTROPIC AND POLYTROPIC RETROVIRUS RECEPTOR 1-RELATED"/>
    <property type="match status" value="1"/>
</dbReference>
<feature type="domain" description="SPX" evidence="9">
    <location>
        <begin position="1"/>
        <end position="209"/>
    </location>
</feature>
<dbReference type="PANTHER" id="PTHR10783:SF103">
    <property type="entry name" value="SOLUTE CARRIER FAMILY 53 MEMBER 1"/>
    <property type="match status" value="1"/>
</dbReference>
<feature type="region of interest" description="Disordered" evidence="6">
    <location>
        <begin position="848"/>
        <end position="912"/>
    </location>
</feature>
<sequence>MKFGKRLRDEMCPEWRLSYMDYKLLKKLIKRIQNKLEERYHIDMQMILNEVPPSEIGVPSDYLDKPLISFSDEMVYAVTGLGEEKDERNFINYLEEYNLEGMYLKIVPKETCQFFNRLEKELDKVNKFYIQTERKFCVRHAELLMQLSVGLTETLSKNDKQKVRSAFQEHYRALLLLMNFRTLNFQGFSNILKKLDKYTKSKTKSKLMKRVRDSYFTSSKVLDYMMSQIEYKCSVYMFKGDRKKAKDFLRLPQTVEKQTSPFRSGISVGIGIVLSVAFVLTYVFLYPRDDPPSFSDATMYVYRLTLVPIILAVLVGVNLQIWKNARINYVFIFRFDPRDHLSVSQYIEMTMSLYNITMGSLIIYMYSIITNTFYEYAYLHPIFLFTFIFIYMCFPYKWFYGHSRLWLFRIILRLLMAPFRKVEFADFWFADQLTSLSDFLFEIQFVYCVYPSLWVDKIDSFCSDSRSLGIPVLNILPNYIRLMQCLRRYRDSKKPHPHITNAFKYLSSIIATLIAFLDKNIVAPTLPGSSWNYMRTTWVVVNIISSTYKLLWDVVMDWSLMQFNKDAEHKLLRKELFFHPYFYYFSIVTNILARFFWIVVLLLKQFYSKYLTDQWIGFCFGLVEILRRFQWNCIRLENEHLNNVGEFRATNEIPLPFEITRMINAKEKEITNVDKFLHYIFFFCSPKPDDENDNNHRRISLNPKNFLKHSISHVSSLLGHGFDSTHHVKPRKVVQQEHEYELNMHRDSLGSLRNTNGIETSTVSNGVSNKDVVIDIKDDEDAYDEDKDSDQEEEQQKVELTKPASQSNDGLFVNTSNLNARKQSLSSIKVDTSSSSMQKMTRTIPPAVEMSPSMKSNSASKSKKTIVVVEDDEIPETPHLTTRFGDIFTAGEPESQQLDNEKSKNSGDQEKK</sequence>
<evidence type="ECO:0000256" key="4">
    <source>
        <dbReference type="ARBA" id="ARBA00022989"/>
    </source>
</evidence>
<comment type="subcellular location">
    <subcellularLocation>
        <location evidence="1">Membrane</location>
        <topology evidence="1">Multi-pass membrane protein</topology>
    </subcellularLocation>
</comment>
<dbReference type="PROSITE" id="PS51380">
    <property type="entry name" value="EXS"/>
    <property type="match status" value="1"/>
</dbReference>
<feature type="compositionally biased region" description="Basic and acidic residues" evidence="6">
    <location>
        <begin position="899"/>
        <end position="912"/>
    </location>
</feature>
<feature type="transmembrane region" description="Helical" evidence="7">
    <location>
        <begin position="581"/>
        <end position="603"/>
    </location>
</feature>
<feature type="compositionally biased region" description="Polar residues" evidence="6">
    <location>
        <begin position="803"/>
        <end position="818"/>
    </location>
</feature>
<feature type="region of interest" description="Disordered" evidence="6">
    <location>
        <begin position="779"/>
        <end position="818"/>
    </location>
</feature>
<evidence type="ECO:0000256" key="3">
    <source>
        <dbReference type="ARBA" id="ARBA00022692"/>
    </source>
</evidence>
<evidence type="ECO:0000256" key="2">
    <source>
        <dbReference type="ARBA" id="ARBA00009665"/>
    </source>
</evidence>
<protein>
    <recommendedName>
        <fullName evidence="12">SPX domain-containing protein</fullName>
    </recommendedName>
</protein>
<comment type="similarity">
    <text evidence="2">Belongs to the SYG1 (TC 2.A.94) family.</text>
</comment>
<dbReference type="InterPro" id="IPR004331">
    <property type="entry name" value="SPX_dom"/>
</dbReference>
<proteinExistence type="inferred from homology"/>
<feature type="transmembrane region" description="Helical" evidence="7">
    <location>
        <begin position="343"/>
        <end position="366"/>
    </location>
</feature>
<keyword evidence="4 7" id="KW-1133">Transmembrane helix</keyword>
<dbReference type="AlphaFoldDB" id="A0AA88KPA5"/>
<keyword evidence="5 7" id="KW-0472">Membrane</keyword>
<evidence type="ECO:0000313" key="10">
    <source>
        <dbReference type="EMBL" id="KAG2392978.1"/>
    </source>
</evidence>
<dbReference type="GO" id="GO:0005886">
    <property type="term" value="C:plasma membrane"/>
    <property type="evidence" value="ECO:0007669"/>
    <property type="project" value="TreeGrafter"/>
</dbReference>
<dbReference type="GO" id="GO:0006817">
    <property type="term" value="P:phosphate ion transport"/>
    <property type="evidence" value="ECO:0007669"/>
    <property type="project" value="TreeGrafter"/>
</dbReference>
<dbReference type="EMBL" id="PYSW02000003">
    <property type="protein sequence ID" value="KAG2392978.1"/>
    <property type="molecule type" value="Genomic_DNA"/>
</dbReference>
<evidence type="ECO:0000313" key="11">
    <source>
        <dbReference type="Proteomes" id="UP000816034"/>
    </source>
</evidence>
<organism evidence="10 11">
    <name type="scientific">Naegleria lovaniensis</name>
    <name type="common">Amoeba</name>
    <dbReference type="NCBI Taxonomy" id="51637"/>
    <lineage>
        <taxon>Eukaryota</taxon>
        <taxon>Discoba</taxon>
        <taxon>Heterolobosea</taxon>
        <taxon>Tetramitia</taxon>
        <taxon>Eutetramitia</taxon>
        <taxon>Vahlkampfiidae</taxon>
        <taxon>Naegleria</taxon>
    </lineage>
</organism>
<dbReference type="InterPro" id="IPR004342">
    <property type="entry name" value="EXS_C"/>
</dbReference>
<dbReference type="PROSITE" id="PS51382">
    <property type="entry name" value="SPX"/>
    <property type="match status" value="1"/>
</dbReference>
<reference evidence="10 11" key="1">
    <citation type="journal article" date="2018" name="BMC Genomics">
        <title>The genome of Naegleria lovaniensis, the basis for a comparative approach to unravel pathogenicity factors of the human pathogenic amoeba N. fowleri.</title>
        <authorList>
            <person name="Liechti N."/>
            <person name="Schurch N."/>
            <person name="Bruggmann R."/>
            <person name="Wittwer M."/>
        </authorList>
    </citation>
    <scope>NUCLEOTIDE SEQUENCE [LARGE SCALE GENOMIC DNA]</scope>
    <source>
        <strain evidence="10 11">ATCC 30569</strain>
    </source>
</reference>
<keyword evidence="11" id="KW-1185">Reference proteome</keyword>
<dbReference type="GeneID" id="68102009"/>
<comment type="caution">
    <text evidence="10">The sequence shown here is derived from an EMBL/GenBank/DDBJ whole genome shotgun (WGS) entry which is preliminary data.</text>
</comment>
<evidence type="ECO:0008006" key="12">
    <source>
        <dbReference type="Google" id="ProtNLM"/>
    </source>
</evidence>
<dbReference type="Pfam" id="PF03124">
    <property type="entry name" value="EXS"/>
    <property type="match status" value="1"/>
</dbReference>
<feature type="compositionally biased region" description="Acidic residues" evidence="6">
    <location>
        <begin position="779"/>
        <end position="793"/>
    </location>
</feature>
<feature type="compositionally biased region" description="Low complexity" evidence="6">
    <location>
        <begin position="851"/>
        <end position="860"/>
    </location>
</feature>
<evidence type="ECO:0000256" key="1">
    <source>
        <dbReference type="ARBA" id="ARBA00004141"/>
    </source>
</evidence>
<accession>A0AA88KPA5</accession>
<evidence type="ECO:0000259" key="9">
    <source>
        <dbReference type="PROSITE" id="PS51382"/>
    </source>
</evidence>
<dbReference type="CDD" id="cd14447">
    <property type="entry name" value="SPX"/>
    <property type="match status" value="1"/>
</dbReference>
<dbReference type="GO" id="GO:0005794">
    <property type="term" value="C:Golgi apparatus"/>
    <property type="evidence" value="ECO:0007669"/>
    <property type="project" value="TreeGrafter"/>
</dbReference>
<keyword evidence="3 7" id="KW-0812">Transmembrane</keyword>
<evidence type="ECO:0000259" key="8">
    <source>
        <dbReference type="PROSITE" id="PS51380"/>
    </source>
</evidence>
<dbReference type="GO" id="GO:0016036">
    <property type="term" value="P:cellular response to phosphate starvation"/>
    <property type="evidence" value="ECO:0007669"/>
    <property type="project" value="TreeGrafter"/>
</dbReference>
<dbReference type="Pfam" id="PF03105">
    <property type="entry name" value="SPX"/>
    <property type="match status" value="2"/>
</dbReference>
<feature type="transmembrane region" description="Helical" evidence="7">
    <location>
        <begin position="378"/>
        <end position="399"/>
    </location>
</feature>
<name>A0AA88KPA5_NAELO</name>
<dbReference type="RefSeq" id="XP_044554872.1">
    <property type="nucleotide sequence ID" value="XM_044699755.1"/>
</dbReference>
<feature type="transmembrane region" description="Helical" evidence="7">
    <location>
        <begin position="537"/>
        <end position="560"/>
    </location>
</feature>
<dbReference type="Proteomes" id="UP000816034">
    <property type="component" value="Unassembled WGS sequence"/>
</dbReference>
<evidence type="ECO:0000256" key="6">
    <source>
        <dbReference type="SAM" id="MobiDB-lite"/>
    </source>
</evidence>
<feature type="transmembrane region" description="Helical" evidence="7">
    <location>
        <begin position="300"/>
        <end position="322"/>
    </location>
</feature>
<feature type="transmembrane region" description="Helical" evidence="7">
    <location>
        <begin position="266"/>
        <end position="285"/>
    </location>
</feature>